<name>A0A835QMF8_VANPL</name>
<comment type="caution">
    <text evidence="1">The sequence shown here is derived from an EMBL/GenBank/DDBJ whole genome shotgun (WGS) entry which is preliminary data.</text>
</comment>
<evidence type="ECO:0000313" key="2">
    <source>
        <dbReference type="Proteomes" id="UP000639772"/>
    </source>
</evidence>
<accession>A0A835QMF8</accession>
<evidence type="ECO:0000313" key="1">
    <source>
        <dbReference type="EMBL" id="KAG0475264.1"/>
    </source>
</evidence>
<dbReference type="Proteomes" id="UP000639772">
    <property type="component" value="Chromosome 7"/>
</dbReference>
<gene>
    <name evidence="1" type="ORF">HPP92_014950</name>
</gene>
<protein>
    <submittedName>
        <fullName evidence="1">Uncharacterized protein</fullName>
    </submittedName>
</protein>
<dbReference type="EMBL" id="JADCNM010000007">
    <property type="protein sequence ID" value="KAG0475264.1"/>
    <property type="molecule type" value="Genomic_DNA"/>
</dbReference>
<sequence>MESPFHPYEDVRRKRVEDNLKQLEFFNHCAIMSKDKFLAGFRECQITLEIIEDDMNNIVSTLDFRDNIAYPKALPLSCAMPASTVKLRDEFVVVTHKIHIICIMVFLVHRD</sequence>
<dbReference type="AlphaFoldDB" id="A0A835QMF8"/>
<organism evidence="1 2">
    <name type="scientific">Vanilla planifolia</name>
    <name type="common">Vanilla</name>
    <dbReference type="NCBI Taxonomy" id="51239"/>
    <lineage>
        <taxon>Eukaryota</taxon>
        <taxon>Viridiplantae</taxon>
        <taxon>Streptophyta</taxon>
        <taxon>Embryophyta</taxon>
        <taxon>Tracheophyta</taxon>
        <taxon>Spermatophyta</taxon>
        <taxon>Magnoliopsida</taxon>
        <taxon>Liliopsida</taxon>
        <taxon>Asparagales</taxon>
        <taxon>Orchidaceae</taxon>
        <taxon>Vanilloideae</taxon>
        <taxon>Vanilleae</taxon>
        <taxon>Vanilla</taxon>
    </lineage>
</organism>
<reference evidence="1 2" key="1">
    <citation type="journal article" date="2020" name="Nat. Food">
        <title>A phased Vanilla planifolia genome enables genetic improvement of flavour and production.</title>
        <authorList>
            <person name="Hasing T."/>
            <person name="Tang H."/>
            <person name="Brym M."/>
            <person name="Khazi F."/>
            <person name="Huang T."/>
            <person name="Chambers A.H."/>
        </authorList>
    </citation>
    <scope>NUCLEOTIDE SEQUENCE [LARGE SCALE GENOMIC DNA]</scope>
    <source>
        <tissue evidence="1">Leaf</tissue>
    </source>
</reference>
<proteinExistence type="predicted"/>